<dbReference type="EMBL" id="SLXQ01000014">
    <property type="protein sequence ID" value="TCP46220.1"/>
    <property type="molecule type" value="Genomic_DNA"/>
</dbReference>
<evidence type="ECO:0000313" key="7">
    <source>
        <dbReference type="Proteomes" id="UP000294911"/>
    </source>
</evidence>
<evidence type="ECO:0000256" key="2">
    <source>
        <dbReference type="ARBA" id="ARBA00022643"/>
    </source>
</evidence>
<dbReference type="AlphaFoldDB" id="A0A4R2QB81"/>
<keyword evidence="4" id="KW-0503">Monooxygenase</keyword>
<dbReference type="InterPro" id="IPR050172">
    <property type="entry name" value="SsuD_RutA_monooxygenase"/>
</dbReference>
<reference evidence="6 7" key="1">
    <citation type="submission" date="2019-03" db="EMBL/GenBank/DDBJ databases">
        <title>Genomic Encyclopedia of Type Strains, Phase IV (KMG-IV): sequencing the most valuable type-strain genomes for metagenomic binning, comparative biology and taxonomic classification.</title>
        <authorList>
            <person name="Goeker M."/>
        </authorList>
    </citation>
    <scope>NUCLEOTIDE SEQUENCE [LARGE SCALE GENOMIC DNA]</scope>
    <source>
        <strain evidence="6 7">DSM 45765</strain>
    </source>
</reference>
<evidence type="ECO:0000256" key="1">
    <source>
        <dbReference type="ARBA" id="ARBA00022630"/>
    </source>
</evidence>
<organism evidence="6 7">
    <name type="scientific">Tamaricihabitans halophyticus</name>
    <dbReference type="NCBI Taxonomy" id="1262583"/>
    <lineage>
        <taxon>Bacteria</taxon>
        <taxon>Bacillati</taxon>
        <taxon>Actinomycetota</taxon>
        <taxon>Actinomycetes</taxon>
        <taxon>Pseudonocardiales</taxon>
        <taxon>Pseudonocardiaceae</taxon>
        <taxon>Tamaricihabitans</taxon>
    </lineage>
</organism>
<dbReference type="InterPro" id="IPR036661">
    <property type="entry name" value="Luciferase-like_sf"/>
</dbReference>
<keyword evidence="7" id="KW-1185">Reference proteome</keyword>
<evidence type="ECO:0000313" key="6">
    <source>
        <dbReference type="EMBL" id="TCP46220.1"/>
    </source>
</evidence>
<dbReference type="Pfam" id="PF00296">
    <property type="entry name" value="Bac_luciferase"/>
    <property type="match status" value="1"/>
</dbReference>
<keyword evidence="2" id="KW-0288">FMN</keyword>
<accession>A0A4R2QB81</accession>
<dbReference type="SUPFAM" id="SSF51679">
    <property type="entry name" value="Bacterial luciferase-like"/>
    <property type="match status" value="1"/>
</dbReference>
<name>A0A4R2QB81_9PSEU</name>
<evidence type="ECO:0000256" key="3">
    <source>
        <dbReference type="ARBA" id="ARBA00023002"/>
    </source>
</evidence>
<keyword evidence="1" id="KW-0285">Flavoprotein</keyword>
<evidence type="ECO:0000259" key="5">
    <source>
        <dbReference type="Pfam" id="PF00296"/>
    </source>
</evidence>
<dbReference type="GO" id="GO:0046306">
    <property type="term" value="P:alkanesulfonate catabolic process"/>
    <property type="evidence" value="ECO:0007669"/>
    <property type="project" value="TreeGrafter"/>
</dbReference>
<dbReference type="Proteomes" id="UP000294911">
    <property type="component" value="Unassembled WGS sequence"/>
</dbReference>
<dbReference type="InterPro" id="IPR011251">
    <property type="entry name" value="Luciferase-like_dom"/>
</dbReference>
<feature type="domain" description="Luciferase-like" evidence="5">
    <location>
        <begin position="46"/>
        <end position="265"/>
    </location>
</feature>
<dbReference type="Gene3D" id="3.20.20.30">
    <property type="entry name" value="Luciferase-like domain"/>
    <property type="match status" value="1"/>
</dbReference>
<comment type="caution">
    <text evidence="6">The sequence shown here is derived from an EMBL/GenBank/DDBJ whole genome shotgun (WGS) entry which is preliminary data.</text>
</comment>
<dbReference type="GO" id="GO:0008726">
    <property type="term" value="F:alkanesulfonate monooxygenase activity"/>
    <property type="evidence" value="ECO:0007669"/>
    <property type="project" value="TreeGrafter"/>
</dbReference>
<gene>
    <name evidence="6" type="ORF">EV191_11417</name>
</gene>
<protein>
    <submittedName>
        <fullName evidence="6">Putative F420-dependent oxidoreductase</fullName>
    </submittedName>
</protein>
<dbReference type="NCBIfam" id="TIGR03619">
    <property type="entry name" value="F420_Rv2161c"/>
    <property type="match status" value="1"/>
</dbReference>
<proteinExistence type="predicted"/>
<evidence type="ECO:0000256" key="4">
    <source>
        <dbReference type="ARBA" id="ARBA00023033"/>
    </source>
</evidence>
<dbReference type="InterPro" id="IPR019921">
    <property type="entry name" value="Lucif-like_OxRdtase_Rv2161c"/>
</dbReference>
<sequence length="336" mass="36311">MVAAYPLGDQALSINLTFQIHDFRPRPGSVRAVLIGFGAPISGAWAGPANLRRIGRRAEELGYSSLWTMSRLLSPEDNSMGEQYREVRDPVVALAYLAGQTERIRLGVAVLNAPFFAPVLLAKQVASLDEVSGGRLDLGLGAGWSDDEYAAVGLPKNHRGRRIEEYLRVLDVLFADDVVEYSGEFYHVPRSRADPKPVQRPRPPILLGGTAAPALRRAGRVAEGWVSSSRVDPATIGTSIDVVRGAAAEAGRDPNSLRFVCRGVVRLGPGGVSNRRPLTGDFAEIRADLRELERQGVTEVFVDLNFDPEVSSPDADPATALSRAEEVLEALAPANR</sequence>
<keyword evidence="3" id="KW-0560">Oxidoreductase</keyword>
<dbReference type="PANTHER" id="PTHR42847:SF4">
    <property type="entry name" value="ALKANESULFONATE MONOOXYGENASE-RELATED"/>
    <property type="match status" value="1"/>
</dbReference>
<dbReference type="PANTHER" id="PTHR42847">
    <property type="entry name" value="ALKANESULFONATE MONOOXYGENASE"/>
    <property type="match status" value="1"/>
</dbReference>